<keyword evidence="7" id="KW-1185">Reference proteome</keyword>
<dbReference type="SMART" id="SM00906">
    <property type="entry name" value="Fungal_trans"/>
    <property type="match status" value="1"/>
</dbReference>
<sequence length="713" mass="79970">MATSGRCRWQDASKLQSVINCLDPEQMRSVKSSSGREMEASSAQQDHLDKSPGPKKTRGKYASRACVECRQRKLKCSGQDPCQRCLRRGCRCAFSDDKSAQEVLRSVRQPTTETNISTLDTRVERLENALQALTDRLDSGESNTNVVDEAENNEPSFQSDATLQSPVDQFSESLAHVKQQLGLNNGITSSPLARTPQQLQHTNSLTLPPLRRQHSTSTGCTEIRIGSRTFPFPSPPQYERYLRFFFEDINPCHPCVNESHFRVRSEAMLSSSQLNRRESCFLALHYIMFACSDILQDTSAQQASRTSGSHWYQAADDLVGRTRLTGHGDLSLIQFLIFEAFWLTHEDRPNAAYNTAGLACRLCFQFGLHQQSRWLHSNDEYQIHMKQRILWTAYFVDRRIALSCGRPYSMADRDIAVDLPAWLDDRKLHPNQPLPQPDAETSDLPYLACMVNFAKLGGEIWDQMFSAGASKSTPKAETIAILDAKIKHWADDALPKVPLIPTSRAPLLRHRRQQVLVYTRVDHLRMLLRRQIMVSMDFGAHDGRVCGELAINIIQLLTQHSEEANEPSSFRFHLATSAGGALLILSTLLCRPLNDLGLQDFYTHYVDAFKSGLALLRSLGDGLNAARRMLSDLKDVTAIVERVIDQPAPQQMIMNLPVDIDNLMPYGAIDFANQPGAGYLDQTYAGDLNQPFCGPGWDGWSAPGHTGYGAPWI</sequence>
<accession>A0AAV9P7T5</accession>
<dbReference type="InterPro" id="IPR007219">
    <property type="entry name" value="XnlR_reg_dom"/>
</dbReference>
<dbReference type="InterPro" id="IPR050987">
    <property type="entry name" value="AtrR-like"/>
</dbReference>
<comment type="caution">
    <text evidence="6">The sequence shown here is derived from an EMBL/GenBank/DDBJ whole genome shotgun (WGS) entry which is preliminary data.</text>
</comment>
<evidence type="ECO:0000256" key="1">
    <source>
        <dbReference type="ARBA" id="ARBA00022723"/>
    </source>
</evidence>
<dbReference type="GO" id="GO:0003677">
    <property type="term" value="F:DNA binding"/>
    <property type="evidence" value="ECO:0007669"/>
    <property type="project" value="InterPro"/>
</dbReference>
<evidence type="ECO:0000313" key="6">
    <source>
        <dbReference type="EMBL" id="KAK5168855.1"/>
    </source>
</evidence>
<dbReference type="Pfam" id="PF04082">
    <property type="entry name" value="Fungal_trans"/>
    <property type="match status" value="1"/>
</dbReference>
<dbReference type="SUPFAM" id="SSF57701">
    <property type="entry name" value="Zn2/Cys6 DNA-binding domain"/>
    <property type="match status" value="1"/>
</dbReference>
<dbReference type="PROSITE" id="PS00463">
    <property type="entry name" value="ZN2_CY6_FUNGAL_1"/>
    <property type="match status" value="1"/>
</dbReference>
<evidence type="ECO:0000259" key="5">
    <source>
        <dbReference type="PROSITE" id="PS50048"/>
    </source>
</evidence>
<reference evidence="6 7" key="1">
    <citation type="submission" date="2023-08" db="EMBL/GenBank/DDBJ databases">
        <title>Black Yeasts Isolated from many extreme environments.</title>
        <authorList>
            <person name="Coleine C."/>
            <person name="Stajich J.E."/>
            <person name="Selbmann L."/>
        </authorList>
    </citation>
    <scope>NUCLEOTIDE SEQUENCE [LARGE SCALE GENOMIC DNA]</scope>
    <source>
        <strain evidence="6 7">CCFEE 5935</strain>
    </source>
</reference>
<dbReference type="PANTHER" id="PTHR46910:SF13">
    <property type="entry name" value="SPECIFIC TRANSCRIPTION FACTOR, PUTATIVE (AFU_ORTHOLOGUE AFUA_4G06190)-RELATED"/>
    <property type="match status" value="1"/>
</dbReference>
<dbReference type="RefSeq" id="XP_064658321.1">
    <property type="nucleotide sequence ID" value="XM_064803406.1"/>
</dbReference>
<dbReference type="InterPro" id="IPR036864">
    <property type="entry name" value="Zn2-C6_fun-type_DNA-bd_sf"/>
</dbReference>
<evidence type="ECO:0000256" key="4">
    <source>
        <dbReference type="SAM" id="MobiDB-lite"/>
    </source>
</evidence>
<feature type="region of interest" description="Disordered" evidence="4">
    <location>
        <begin position="26"/>
        <end position="59"/>
    </location>
</feature>
<feature type="coiled-coil region" evidence="3">
    <location>
        <begin position="116"/>
        <end position="143"/>
    </location>
</feature>
<evidence type="ECO:0000256" key="3">
    <source>
        <dbReference type="SAM" id="Coils"/>
    </source>
</evidence>
<dbReference type="Pfam" id="PF00172">
    <property type="entry name" value="Zn_clus"/>
    <property type="match status" value="1"/>
</dbReference>
<proteinExistence type="predicted"/>
<dbReference type="CDD" id="cd00067">
    <property type="entry name" value="GAL4"/>
    <property type="match status" value="1"/>
</dbReference>
<feature type="domain" description="Zn(2)-C6 fungal-type" evidence="5">
    <location>
        <begin position="65"/>
        <end position="94"/>
    </location>
</feature>
<keyword evidence="3" id="KW-0175">Coiled coil</keyword>
<evidence type="ECO:0000256" key="2">
    <source>
        <dbReference type="ARBA" id="ARBA00023242"/>
    </source>
</evidence>
<dbReference type="GO" id="GO:0006351">
    <property type="term" value="P:DNA-templated transcription"/>
    <property type="evidence" value="ECO:0007669"/>
    <property type="project" value="InterPro"/>
</dbReference>
<dbReference type="AlphaFoldDB" id="A0AAV9P7T5"/>
<keyword evidence="2" id="KW-0539">Nucleus</keyword>
<dbReference type="Proteomes" id="UP001337655">
    <property type="component" value="Unassembled WGS sequence"/>
</dbReference>
<dbReference type="PROSITE" id="PS50048">
    <property type="entry name" value="ZN2_CY6_FUNGAL_2"/>
    <property type="match status" value="1"/>
</dbReference>
<name>A0AAV9P7T5_9PEZI</name>
<dbReference type="GO" id="GO:0000981">
    <property type="term" value="F:DNA-binding transcription factor activity, RNA polymerase II-specific"/>
    <property type="evidence" value="ECO:0007669"/>
    <property type="project" value="InterPro"/>
</dbReference>
<organism evidence="6 7">
    <name type="scientific">Saxophila tyrrhenica</name>
    <dbReference type="NCBI Taxonomy" id="1690608"/>
    <lineage>
        <taxon>Eukaryota</taxon>
        <taxon>Fungi</taxon>
        <taxon>Dikarya</taxon>
        <taxon>Ascomycota</taxon>
        <taxon>Pezizomycotina</taxon>
        <taxon>Dothideomycetes</taxon>
        <taxon>Dothideomycetidae</taxon>
        <taxon>Mycosphaerellales</taxon>
        <taxon>Extremaceae</taxon>
        <taxon>Saxophila</taxon>
    </lineage>
</organism>
<dbReference type="SMART" id="SM00066">
    <property type="entry name" value="GAL4"/>
    <property type="match status" value="1"/>
</dbReference>
<protein>
    <recommendedName>
        <fullName evidence="5">Zn(2)-C6 fungal-type domain-containing protein</fullName>
    </recommendedName>
</protein>
<dbReference type="CDD" id="cd12148">
    <property type="entry name" value="fungal_TF_MHR"/>
    <property type="match status" value="1"/>
</dbReference>
<dbReference type="InterPro" id="IPR001138">
    <property type="entry name" value="Zn2Cys6_DnaBD"/>
</dbReference>
<keyword evidence="1" id="KW-0479">Metal-binding</keyword>
<dbReference type="PANTHER" id="PTHR46910">
    <property type="entry name" value="TRANSCRIPTION FACTOR PDR1"/>
    <property type="match status" value="1"/>
</dbReference>
<dbReference type="GO" id="GO:0008270">
    <property type="term" value="F:zinc ion binding"/>
    <property type="evidence" value="ECO:0007669"/>
    <property type="project" value="InterPro"/>
</dbReference>
<dbReference type="GeneID" id="89927504"/>
<gene>
    <name evidence="6" type="ORF">LTR77_006164</name>
</gene>
<dbReference type="EMBL" id="JAVRRT010000009">
    <property type="protein sequence ID" value="KAK5168855.1"/>
    <property type="molecule type" value="Genomic_DNA"/>
</dbReference>
<evidence type="ECO:0000313" key="7">
    <source>
        <dbReference type="Proteomes" id="UP001337655"/>
    </source>
</evidence>
<dbReference type="Gene3D" id="4.10.240.10">
    <property type="entry name" value="Zn(2)-C6 fungal-type DNA-binding domain"/>
    <property type="match status" value="1"/>
</dbReference>